<feature type="non-terminal residue" evidence="1">
    <location>
        <position position="1"/>
    </location>
</feature>
<comment type="caution">
    <text evidence="1">The sequence shown here is derived from an EMBL/GenBank/DDBJ whole genome shotgun (WGS) entry which is preliminary data.</text>
</comment>
<keyword evidence="2" id="KW-1185">Reference proteome</keyword>
<accession>A0ACA9PHY8</accession>
<proteinExistence type="predicted"/>
<gene>
    <name evidence="1" type="ORF">RPERSI_LOCUS10475</name>
</gene>
<sequence>KTPLTMRLSTLFSRWSVFLSSLSGRPNYPLPPEVGRFSGKKWSEISVYETSECGDRNLRKYSTNDPHNENEPKWLKLGDFIEGNNLIMKSMGQQQHIMDIGLLESAFHRPNRPFSISAFLLLNGYDLVADKISTENITLDVAM</sequence>
<protein>
    <submittedName>
        <fullName evidence="1">22809_t:CDS:1</fullName>
    </submittedName>
</protein>
<dbReference type="Proteomes" id="UP000789920">
    <property type="component" value="Unassembled WGS sequence"/>
</dbReference>
<evidence type="ECO:0000313" key="1">
    <source>
        <dbReference type="EMBL" id="CAG8710062.1"/>
    </source>
</evidence>
<name>A0ACA9PHY8_9GLOM</name>
<organism evidence="1 2">
    <name type="scientific">Racocetra persica</name>
    <dbReference type="NCBI Taxonomy" id="160502"/>
    <lineage>
        <taxon>Eukaryota</taxon>
        <taxon>Fungi</taxon>
        <taxon>Fungi incertae sedis</taxon>
        <taxon>Mucoromycota</taxon>
        <taxon>Glomeromycotina</taxon>
        <taxon>Glomeromycetes</taxon>
        <taxon>Diversisporales</taxon>
        <taxon>Gigasporaceae</taxon>
        <taxon>Racocetra</taxon>
    </lineage>
</organism>
<feature type="non-terminal residue" evidence="1">
    <location>
        <position position="143"/>
    </location>
</feature>
<evidence type="ECO:0000313" key="2">
    <source>
        <dbReference type="Proteomes" id="UP000789920"/>
    </source>
</evidence>
<dbReference type="EMBL" id="CAJVQC010020749">
    <property type="protein sequence ID" value="CAG8710062.1"/>
    <property type="molecule type" value="Genomic_DNA"/>
</dbReference>
<reference evidence="1" key="1">
    <citation type="submission" date="2021-06" db="EMBL/GenBank/DDBJ databases">
        <authorList>
            <person name="Kallberg Y."/>
            <person name="Tangrot J."/>
            <person name="Rosling A."/>
        </authorList>
    </citation>
    <scope>NUCLEOTIDE SEQUENCE</scope>
    <source>
        <strain evidence="1">MA461A</strain>
    </source>
</reference>